<dbReference type="GO" id="GO:0005762">
    <property type="term" value="C:mitochondrial large ribosomal subunit"/>
    <property type="evidence" value="ECO:0007669"/>
    <property type="project" value="TreeGrafter"/>
</dbReference>
<dbReference type="EMBL" id="CAKXYY010000022">
    <property type="protein sequence ID" value="CAH2355123.1"/>
    <property type="molecule type" value="Genomic_DNA"/>
</dbReference>
<protein>
    <recommendedName>
        <fullName evidence="6">Large ribosomal subunit protein mL53</fullName>
    </recommendedName>
    <alternativeName>
        <fullName evidence="7">54S ribosomal protein L44, mitochondrial</fullName>
    </alternativeName>
</protein>
<sequence>MITKYFTKVTVKFDPFAPSARPARLFLARIPPSLKGQCQINHQVLTQSSPASEKPIIEVTYKDKHILQADPAKMTYSELQQHFDAHSRKLVLKDSIAV</sequence>
<comment type="caution">
    <text evidence="8">The sequence shown here is derived from an EMBL/GenBank/DDBJ whole genome shotgun (WGS) entry which is preliminary data.</text>
</comment>
<dbReference type="OrthoDB" id="4136894at2759"/>
<evidence type="ECO:0000256" key="5">
    <source>
        <dbReference type="ARBA" id="ARBA00023274"/>
    </source>
</evidence>
<organism evidence="8 9">
    <name type="scientific">[Candida] railenensis</name>
    <dbReference type="NCBI Taxonomy" id="45579"/>
    <lineage>
        <taxon>Eukaryota</taxon>
        <taxon>Fungi</taxon>
        <taxon>Dikarya</taxon>
        <taxon>Ascomycota</taxon>
        <taxon>Saccharomycotina</taxon>
        <taxon>Pichiomycetes</taxon>
        <taxon>Debaryomycetaceae</taxon>
        <taxon>Kurtzmaniella</taxon>
    </lineage>
</organism>
<evidence type="ECO:0000256" key="1">
    <source>
        <dbReference type="ARBA" id="ARBA00004173"/>
    </source>
</evidence>
<dbReference type="PANTHER" id="PTHR28236">
    <property type="entry name" value="54S RIBOSOMAL PROTEIN L44, MITOCHONDRIAL"/>
    <property type="match status" value="1"/>
</dbReference>
<evidence type="ECO:0000256" key="4">
    <source>
        <dbReference type="ARBA" id="ARBA00023128"/>
    </source>
</evidence>
<dbReference type="PANTHER" id="PTHR28236:SF1">
    <property type="entry name" value="LARGE RIBOSOMAL SUBUNIT PROTEIN ML53"/>
    <property type="match status" value="1"/>
</dbReference>
<proteinExistence type="inferred from homology"/>
<dbReference type="Pfam" id="PF10780">
    <property type="entry name" value="MRP_L53"/>
    <property type="match status" value="1"/>
</dbReference>
<dbReference type="InterPro" id="IPR042776">
    <property type="entry name" value="Ribosomal_mL53_fung"/>
</dbReference>
<keyword evidence="4" id="KW-0496">Mitochondrion</keyword>
<evidence type="ECO:0000313" key="8">
    <source>
        <dbReference type="EMBL" id="CAH2355123.1"/>
    </source>
</evidence>
<comment type="similarity">
    <text evidence="2">Belongs to the mitochondrion-specific ribosomal protein mL53 family.</text>
</comment>
<dbReference type="FunFam" id="3.40.30.10:FF:000260">
    <property type="entry name" value="Mitochondrial ribosomal protein L44"/>
    <property type="match status" value="1"/>
</dbReference>
<reference evidence="8" key="1">
    <citation type="submission" date="2022-03" db="EMBL/GenBank/DDBJ databases">
        <authorList>
            <person name="Legras J.-L."/>
            <person name="Devillers H."/>
            <person name="Grondin C."/>
        </authorList>
    </citation>
    <scope>NUCLEOTIDE SEQUENCE</scope>
    <source>
        <strain evidence="8">CLIB 1423</strain>
    </source>
</reference>
<evidence type="ECO:0000256" key="7">
    <source>
        <dbReference type="ARBA" id="ARBA00077936"/>
    </source>
</evidence>
<dbReference type="GO" id="GO:0003735">
    <property type="term" value="F:structural constituent of ribosome"/>
    <property type="evidence" value="ECO:0007669"/>
    <property type="project" value="TreeGrafter"/>
</dbReference>
<keyword evidence="3 8" id="KW-0689">Ribosomal protein</keyword>
<evidence type="ECO:0000256" key="2">
    <source>
        <dbReference type="ARBA" id="ARBA00005557"/>
    </source>
</evidence>
<evidence type="ECO:0000313" key="9">
    <source>
        <dbReference type="Proteomes" id="UP000837801"/>
    </source>
</evidence>
<evidence type="ECO:0000256" key="3">
    <source>
        <dbReference type="ARBA" id="ARBA00022980"/>
    </source>
</evidence>
<evidence type="ECO:0000256" key="6">
    <source>
        <dbReference type="ARBA" id="ARBA00035180"/>
    </source>
</evidence>
<accession>A0A9P0QT44</accession>
<gene>
    <name evidence="8" type="ORF">CLIB1423_22S00254</name>
</gene>
<keyword evidence="9" id="KW-1185">Reference proteome</keyword>
<dbReference type="InterPro" id="IPR019716">
    <property type="entry name" value="Ribosomal_mL53"/>
</dbReference>
<comment type="subcellular location">
    <subcellularLocation>
        <location evidence="1">Mitochondrion</location>
    </subcellularLocation>
</comment>
<name>A0A9P0QT44_9ASCO</name>
<dbReference type="AlphaFoldDB" id="A0A9P0QT44"/>
<dbReference type="Gene3D" id="3.40.30.10">
    <property type="entry name" value="Glutaredoxin"/>
    <property type="match status" value="1"/>
</dbReference>
<keyword evidence="5" id="KW-0687">Ribonucleoprotein</keyword>
<dbReference type="Proteomes" id="UP000837801">
    <property type="component" value="Unassembled WGS sequence"/>
</dbReference>